<keyword evidence="4" id="KW-0676">Redox-active center</keyword>
<dbReference type="Pfam" id="PF08534">
    <property type="entry name" value="Redoxin"/>
    <property type="match status" value="1"/>
</dbReference>
<dbReference type="SUPFAM" id="SSF52833">
    <property type="entry name" value="Thioredoxin-like"/>
    <property type="match status" value="1"/>
</dbReference>
<evidence type="ECO:0000256" key="3">
    <source>
        <dbReference type="ARBA" id="ARBA00023157"/>
    </source>
</evidence>
<dbReference type="CDD" id="cd02966">
    <property type="entry name" value="TlpA_like_family"/>
    <property type="match status" value="1"/>
</dbReference>
<protein>
    <submittedName>
        <fullName evidence="7">TlpA family protein disulfide reductase</fullName>
    </submittedName>
</protein>
<dbReference type="InterPro" id="IPR036249">
    <property type="entry name" value="Thioredoxin-like_sf"/>
</dbReference>
<evidence type="ECO:0000256" key="5">
    <source>
        <dbReference type="SAM" id="SignalP"/>
    </source>
</evidence>
<dbReference type="RefSeq" id="WP_182462538.1">
    <property type="nucleotide sequence ID" value="NZ_CP059732.1"/>
</dbReference>
<feature type="chain" id="PRO_5028799630" evidence="5">
    <location>
        <begin position="21"/>
        <end position="411"/>
    </location>
</feature>
<proteinExistence type="predicted"/>
<accession>A0A7G5H250</accession>
<feature type="signal peptide" evidence="5">
    <location>
        <begin position="1"/>
        <end position="20"/>
    </location>
</feature>
<keyword evidence="3" id="KW-1015">Disulfide bond</keyword>
<dbReference type="AlphaFoldDB" id="A0A7G5H250"/>
<name>A0A7G5H250_9BACT</name>
<reference evidence="7 8" key="1">
    <citation type="submission" date="2020-07" db="EMBL/GenBank/DDBJ databases">
        <title>Spirosoma foliorum sp. nov., isolated from the leaves on the Nejang mountain Korea, Republic of.</title>
        <authorList>
            <person name="Ho H."/>
            <person name="Lee Y.-J."/>
            <person name="Nurcahyanto D.-A."/>
            <person name="Kim S.-G."/>
        </authorList>
    </citation>
    <scope>NUCLEOTIDE SEQUENCE [LARGE SCALE GENOMIC DNA]</scope>
    <source>
        <strain evidence="7 8">PL0136</strain>
    </source>
</reference>
<dbReference type="PANTHER" id="PTHR42852">
    <property type="entry name" value="THIOL:DISULFIDE INTERCHANGE PROTEIN DSBE"/>
    <property type="match status" value="1"/>
</dbReference>
<dbReference type="InterPro" id="IPR050553">
    <property type="entry name" value="Thioredoxin_ResA/DsbE_sf"/>
</dbReference>
<evidence type="ECO:0000313" key="7">
    <source>
        <dbReference type="EMBL" id="QMW05192.1"/>
    </source>
</evidence>
<evidence type="ECO:0000313" key="8">
    <source>
        <dbReference type="Proteomes" id="UP000515369"/>
    </source>
</evidence>
<comment type="subcellular location">
    <subcellularLocation>
        <location evidence="1">Cell envelope</location>
    </subcellularLocation>
</comment>
<feature type="domain" description="Thioredoxin" evidence="6">
    <location>
        <begin position="265"/>
        <end position="410"/>
    </location>
</feature>
<keyword evidence="2" id="KW-0201">Cytochrome c-type biogenesis</keyword>
<dbReference type="GO" id="GO:0030313">
    <property type="term" value="C:cell envelope"/>
    <property type="evidence" value="ECO:0007669"/>
    <property type="project" value="UniProtKB-SubCell"/>
</dbReference>
<keyword evidence="8" id="KW-1185">Reference proteome</keyword>
<gene>
    <name evidence="7" type="ORF">H3H32_10045</name>
</gene>
<dbReference type="GO" id="GO:0017004">
    <property type="term" value="P:cytochrome complex assembly"/>
    <property type="evidence" value="ECO:0007669"/>
    <property type="project" value="UniProtKB-KW"/>
</dbReference>
<dbReference type="KEGG" id="sfol:H3H32_10045"/>
<evidence type="ECO:0000256" key="1">
    <source>
        <dbReference type="ARBA" id="ARBA00004196"/>
    </source>
</evidence>
<organism evidence="7 8">
    <name type="scientific">Spirosoma foliorum</name>
    <dbReference type="NCBI Taxonomy" id="2710596"/>
    <lineage>
        <taxon>Bacteria</taxon>
        <taxon>Pseudomonadati</taxon>
        <taxon>Bacteroidota</taxon>
        <taxon>Cytophagia</taxon>
        <taxon>Cytophagales</taxon>
        <taxon>Cytophagaceae</taxon>
        <taxon>Spirosoma</taxon>
    </lineage>
</organism>
<evidence type="ECO:0000259" key="6">
    <source>
        <dbReference type="PROSITE" id="PS51352"/>
    </source>
</evidence>
<dbReference type="Proteomes" id="UP000515369">
    <property type="component" value="Chromosome"/>
</dbReference>
<dbReference type="InterPro" id="IPR013766">
    <property type="entry name" value="Thioredoxin_domain"/>
</dbReference>
<keyword evidence="5" id="KW-0732">Signal</keyword>
<dbReference type="GO" id="GO:0016491">
    <property type="term" value="F:oxidoreductase activity"/>
    <property type="evidence" value="ECO:0007669"/>
    <property type="project" value="InterPro"/>
</dbReference>
<dbReference type="EMBL" id="CP059732">
    <property type="protein sequence ID" value="QMW05192.1"/>
    <property type="molecule type" value="Genomic_DNA"/>
</dbReference>
<evidence type="ECO:0000256" key="2">
    <source>
        <dbReference type="ARBA" id="ARBA00022748"/>
    </source>
</evidence>
<sequence length="411" mass="46487">MNKLKFTLLLSLISFGQLFSQSIYQGPQPEAIFTAAAEKAFLTDFNTKFKADFNATGQYAKLQTTGLDSWEMELFDARKAQSAFYKSYPQAAEFSEGFKQYIEACIRWNYWHLLLAYPILRGNAQMAQANVMSLPSVMVDDLATMKVNDEAALPAEPYQNFLFFYVTYFNSKARNFAKYNQNDIKNSLSEKATFARQHLTGKPYQYALARILVENCDKTPPSSVRETFGFLSSTPNSAGYVAVVKTRCGEVMARKDEPVVSATDKKKVVDPKAFSFANQNGEPVTLDEFKGKVVYLDVWASWCGPCRAEFPFSKQLQDRLSKKQKEQVVFLYLSIDDTEEVWKKALNSLQLQGEQGLSKGGWKSRTVQYFGIQSIPRYILINKNGQVTDADAKRPSMTDAILQDIVKLIGE</sequence>
<dbReference type="PANTHER" id="PTHR42852:SF6">
    <property type="entry name" value="THIOL:DISULFIDE INTERCHANGE PROTEIN DSBE"/>
    <property type="match status" value="1"/>
</dbReference>
<evidence type="ECO:0000256" key="4">
    <source>
        <dbReference type="ARBA" id="ARBA00023284"/>
    </source>
</evidence>
<dbReference type="Gene3D" id="3.40.30.10">
    <property type="entry name" value="Glutaredoxin"/>
    <property type="match status" value="1"/>
</dbReference>
<dbReference type="PROSITE" id="PS51352">
    <property type="entry name" value="THIOREDOXIN_2"/>
    <property type="match status" value="1"/>
</dbReference>
<dbReference type="InterPro" id="IPR013740">
    <property type="entry name" value="Redoxin"/>
</dbReference>